<sequence length="238" mass="26336">MRVILPFPAASACAKAHLGSGARQSDAPGPVFAACLERRRVSPGLKQQLGFRRAEILSLPKPRPWSALAINERGTAMPFAQRKPLRLKQWDYSSPGMYFVTFCAYERKCILGSIPDEALDGVDAACSLSVLGEMCRQSAALAFKGKEAVSLDSFVIMPNHVHALVSLSGGEGSHKELGRRIASWKALTTKEARKAGLAGKPWQPGFHDHIVRNEADLARIREYMQNNPKQWQLDRYYC</sequence>
<dbReference type="GO" id="GO:0004803">
    <property type="term" value="F:transposase activity"/>
    <property type="evidence" value="ECO:0007669"/>
    <property type="project" value="InterPro"/>
</dbReference>
<dbReference type="EMBL" id="SSTM01000001">
    <property type="protein sequence ID" value="TJW12342.1"/>
    <property type="molecule type" value="Genomic_DNA"/>
</dbReference>
<name>A0A4T9TAE9_9ACTN</name>
<evidence type="ECO:0000313" key="2">
    <source>
        <dbReference type="EMBL" id="TJW12342.1"/>
    </source>
</evidence>
<dbReference type="InterPro" id="IPR052715">
    <property type="entry name" value="RAYT_transposase"/>
</dbReference>
<reference evidence="2 3" key="1">
    <citation type="submission" date="2019-04" db="EMBL/GenBank/DDBJ databases">
        <title>Microbes associate with the intestines of laboratory mice.</title>
        <authorList>
            <person name="Navarre W."/>
            <person name="Wong E."/>
            <person name="Huang K.C."/>
            <person name="Tropini C."/>
            <person name="Ng K."/>
            <person name="Yu B."/>
        </authorList>
    </citation>
    <scope>NUCLEOTIDE SEQUENCE [LARGE SCALE GENOMIC DNA]</scope>
    <source>
        <strain evidence="2 3">NM48_B13</strain>
    </source>
</reference>
<feature type="domain" description="Transposase IS200-like" evidence="1">
    <location>
        <begin position="93"/>
        <end position="227"/>
    </location>
</feature>
<accession>A0A4T9TAE9</accession>
<dbReference type="PANTHER" id="PTHR36966">
    <property type="entry name" value="REP-ASSOCIATED TYROSINE TRANSPOSASE"/>
    <property type="match status" value="1"/>
</dbReference>
<organism evidence="2 3">
    <name type="scientific">Parvibacter caecicola</name>
    <dbReference type="NCBI Taxonomy" id="747645"/>
    <lineage>
        <taxon>Bacteria</taxon>
        <taxon>Bacillati</taxon>
        <taxon>Actinomycetota</taxon>
        <taxon>Coriobacteriia</taxon>
        <taxon>Coriobacteriales</taxon>
        <taxon>Coriobacteriaceae</taxon>
        <taxon>Parvibacter</taxon>
    </lineage>
</organism>
<dbReference type="PANTHER" id="PTHR36966:SF1">
    <property type="entry name" value="REP-ASSOCIATED TYROSINE TRANSPOSASE"/>
    <property type="match status" value="1"/>
</dbReference>
<protein>
    <recommendedName>
        <fullName evidence="1">Transposase IS200-like domain-containing protein</fullName>
    </recommendedName>
</protein>
<evidence type="ECO:0000313" key="3">
    <source>
        <dbReference type="Proteomes" id="UP000309454"/>
    </source>
</evidence>
<dbReference type="OrthoDB" id="9794403at2"/>
<keyword evidence="3" id="KW-1185">Reference proteome</keyword>
<dbReference type="SMART" id="SM01321">
    <property type="entry name" value="Y1_Tnp"/>
    <property type="match status" value="1"/>
</dbReference>
<dbReference type="SUPFAM" id="SSF143422">
    <property type="entry name" value="Transposase IS200-like"/>
    <property type="match status" value="1"/>
</dbReference>
<dbReference type="InterPro" id="IPR002686">
    <property type="entry name" value="Transposase_17"/>
</dbReference>
<dbReference type="AlphaFoldDB" id="A0A4T9TAE9"/>
<evidence type="ECO:0000259" key="1">
    <source>
        <dbReference type="SMART" id="SM01321"/>
    </source>
</evidence>
<dbReference type="GO" id="GO:0043565">
    <property type="term" value="F:sequence-specific DNA binding"/>
    <property type="evidence" value="ECO:0007669"/>
    <property type="project" value="TreeGrafter"/>
</dbReference>
<proteinExistence type="predicted"/>
<dbReference type="InterPro" id="IPR036515">
    <property type="entry name" value="Transposase_17_sf"/>
</dbReference>
<comment type="caution">
    <text evidence="2">The sequence shown here is derived from an EMBL/GenBank/DDBJ whole genome shotgun (WGS) entry which is preliminary data.</text>
</comment>
<dbReference type="GO" id="GO:0006313">
    <property type="term" value="P:DNA transposition"/>
    <property type="evidence" value="ECO:0007669"/>
    <property type="project" value="InterPro"/>
</dbReference>
<gene>
    <name evidence="2" type="ORF">E5982_01710</name>
</gene>
<dbReference type="Proteomes" id="UP000309454">
    <property type="component" value="Unassembled WGS sequence"/>
</dbReference>
<dbReference type="Gene3D" id="3.30.70.1290">
    <property type="entry name" value="Transposase IS200-like"/>
    <property type="match status" value="1"/>
</dbReference>